<evidence type="ECO:0000313" key="1">
    <source>
        <dbReference type="EMBL" id="KAH6926906.1"/>
    </source>
</evidence>
<accession>A0ACB7RYN3</accession>
<comment type="caution">
    <text evidence="1">The sequence shown here is derived from an EMBL/GenBank/DDBJ whole genome shotgun (WGS) entry which is preliminary data.</text>
</comment>
<protein>
    <submittedName>
        <fullName evidence="1">Uncharacterized protein</fullName>
    </submittedName>
</protein>
<dbReference type="EMBL" id="CM023487">
    <property type="protein sequence ID" value="KAH6926906.1"/>
    <property type="molecule type" value="Genomic_DNA"/>
</dbReference>
<keyword evidence="2" id="KW-1185">Reference proteome</keyword>
<reference evidence="1" key="1">
    <citation type="submission" date="2020-05" db="EMBL/GenBank/DDBJ databases">
        <title>Large-scale comparative analyses of tick genomes elucidate their genetic diversity and vector capacities.</title>
        <authorList>
            <person name="Jia N."/>
            <person name="Wang J."/>
            <person name="Shi W."/>
            <person name="Du L."/>
            <person name="Sun Y."/>
            <person name="Zhan W."/>
            <person name="Jiang J."/>
            <person name="Wang Q."/>
            <person name="Zhang B."/>
            <person name="Ji P."/>
            <person name="Sakyi L.B."/>
            <person name="Cui X."/>
            <person name="Yuan T."/>
            <person name="Jiang B."/>
            <person name="Yang W."/>
            <person name="Lam T.T.-Y."/>
            <person name="Chang Q."/>
            <person name="Ding S."/>
            <person name="Wang X."/>
            <person name="Zhu J."/>
            <person name="Ruan X."/>
            <person name="Zhao L."/>
            <person name="Wei J."/>
            <person name="Que T."/>
            <person name="Du C."/>
            <person name="Cheng J."/>
            <person name="Dai P."/>
            <person name="Han X."/>
            <person name="Huang E."/>
            <person name="Gao Y."/>
            <person name="Liu J."/>
            <person name="Shao H."/>
            <person name="Ye R."/>
            <person name="Li L."/>
            <person name="Wei W."/>
            <person name="Wang X."/>
            <person name="Wang C."/>
            <person name="Yang T."/>
            <person name="Huo Q."/>
            <person name="Li W."/>
            <person name="Guo W."/>
            <person name="Chen H."/>
            <person name="Zhou L."/>
            <person name="Ni X."/>
            <person name="Tian J."/>
            <person name="Zhou Y."/>
            <person name="Sheng Y."/>
            <person name="Liu T."/>
            <person name="Pan Y."/>
            <person name="Xia L."/>
            <person name="Li J."/>
            <person name="Zhao F."/>
            <person name="Cao W."/>
        </authorList>
    </citation>
    <scope>NUCLEOTIDE SEQUENCE</scope>
    <source>
        <strain evidence="1">Hyas-2018</strain>
    </source>
</reference>
<organism evidence="1 2">
    <name type="scientific">Hyalomma asiaticum</name>
    <name type="common">Tick</name>
    <dbReference type="NCBI Taxonomy" id="266040"/>
    <lineage>
        <taxon>Eukaryota</taxon>
        <taxon>Metazoa</taxon>
        <taxon>Ecdysozoa</taxon>
        <taxon>Arthropoda</taxon>
        <taxon>Chelicerata</taxon>
        <taxon>Arachnida</taxon>
        <taxon>Acari</taxon>
        <taxon>Parasitiformes</taxon>
        <taxon>Ixodida</taxon>
        <taxon>Ixodoidea</taxon>
        <taxon>Ixodidae</taxon>
        <taxon>Hyalomminae</taxon>
        <taxon>Hyalomma</taxon>
    </lineage>
</organism>
<evidence type="ECO:0000313" key="2">
    <source>
        <dbReference type="Proteomes" id="UP000821845"/>
    </source>
</evidence>
<sequence>MQAPLVETAKSTTSPGLASANGATTAGVESKCNNAKKSQQIRAFKEPPANEGWKAGHGTKLKRHQKPQSLPFQEQAESSKSPDKLTNRLAAAASSWRDYSDLQSENDPVITYHVLTSHYRESWRLFAVPHLKLSRLQTRNYYMPAVKNWMNLDTPTTFPSFEHAHSIIEHMLWLCSANSLAGPTTEDSQCKAIIGPGTSLQVFDCQRNHVESSRASRVPADSP</sequence>
<name>A0ACB7RYN3_HYAAI</name>
<proteinExistence type="predicted"/>
<dbReference type="Proteomes" id="UP000821845">
    <property type="component" value="Chromosome 7"/>
</dbReference>
<gene>
    <name evidence="1" type="ORF">HPB50_023196</name>
</gene>